<dbReference type="EC" id="3.1.-.-" evidence="6"/>
<dbReference type="EMBL" id="JADUMB010000002">
    <property type="protein sequence ID" value="MBH1920279.1"/>
    <property type="molecule type" value="Genomic_DNA"/>
</dbReference>
<evidence type="ECO:0000256" key="3">
    <source>
        <dbReference type="ARBA" id="ARBA00022763"/>
    </source>
</evidence>
<dbReference type="Gene3D" id="3.40.960.10">
    <property type="entry name" value="VSR Endonuclease"/>
    <property type="match status" value="1"/>
</dbReference>
<comment type="similarity">
    <text evidence="6">Belongs to the vsr family.</text>
</comment>
<evidence type="ECO:0000256" key="2">
    <source>
        <dbReference type="ARBA" id="ARBA00022759"/>
    </source>
</evidence>
<dbReference type="Pfam" id="PF03852">
    <property type="entry name" value="Vsr"/>
    <property type="match status" value="1"/>
</dbReference>
<proteinExistence type="inferred from homology"/>
<dbReference type="InterPro" id="IPR004603">
    <property type="entry name" value="DNA_mismatch_endonuc_vsr"/>
</dbReference>
<dbReference type="NCBIfam" id="TIGR00632">
    <property type="entry name" value="vsr"/>
    <property type="match status" value="1"/>
</dbReference>
<comment type="caution">
    <text evidence="7">The sequence shown here is derived from an EMBL/GenBank/DDBJ whole genome shotgun (WGS) entry which is preliminary data.</text>
</comment>
<protein>
    <recommendedName>
        <fullName evidence="6">Very short patch repair endonuclease</fullName>
        <ecNumber evidence="6">3.1.-.-</ecNumber>
    </recommendedName>
</protein>
<accession>A0ABS0M082</accession>
<evidence type="ECO:0000256" key="6">
    <source>
        <dbReference type="PIRNR" id="PIRNR018267"/>
    </source>
</evidence>
<dbReference type="Proteomes" id="UP000635335">
    <property type="component" value="Unassembled WGS sequence"/>
</dbReference>
<organism evidence="7 8">
    <name type="scientific">Serratia surfactantfaciens</name>
    <dbReference type="NCBI Taxonomy" id="2741499"/>
    <lineage>
        <taxon>Bacteria</taxon>
        <taxon>Pseudomonadati</taxon>
        <taxon>Pseudomonadota</taxon>
        <taxon>Gammaproteobacteria</taxon>
        <taxon>Enterobacterales</taxon>
        <taxon>Yersiniaceae</taxon>
        <taxon>Serratia</taxon>
    </lineage>
</organism>
<dbReference type="PIRSF" id="PIRSF018267">
    <property type="entry name" value="VSR_endonuc"/>
    <property type="match status" value="1"/>
</dbReference>
<keyword evidence="8" id="KW-1185">Reference proteome</keyword>
<evidence type="ECO:0000313" key="7">
    <source>
        <dbReference type="EMBL" id="MBH1920279.1"/>
    </source>
</evidence>
<reference evidence="7 8" key="1">
    <citation type="submission" date="2020-11" db="EMBL/GenBank/DDBJ databases">
        <title>Enhanced detection system for hospital associated transmission using whole genome sequencing surveillance.</title>
        <authorList>
            <person name="Harrison L.H."/>
            <person name="Van Tyne D."/>
            <person name="Marsh J.W."/>
            <person name="Griffith M.P."/>
            <person name="Snyder D.J."/>
            <person name="Cooper V.S."/>
            <person name="Mustapha M."/>
        </authorList>
    </citation>
    <scope>NUCLEOTIDE SEQUENCE [LARGE SCALE GENOMIC DNA]</scope>
    <source>
        <strain evidence="7 8">SER00227</strain>
    </source>
</reference>
<dbReference type="SUPFAM" id="SSF52980">
    <property type="entry name" value="Restriction endonuclease-like"/>
    <property type="match status" value="1"/>
</dbReference>
<evidence type="ECO:0000313" key="8">
    <source>
        <dbReference type="Proteomes" id="UP000635335"/>
    </source>
</evidence>
<dbReference type="GO" id="GO:0004519">
    <property type="term" value="F:endonuclease activity"/>
    <property type="evidence" value="ECO:0007669"/>
    <property type="project" value="UniProtKB-KW"/>
</dbReference>
<keyword evidence="4 6" id="KW-0378">Hydrolase</keyword>
<evidence type="ECO:0000256" key="5">
    <source>
        <dbReference type="ARBA" id="ARBA00023204"/>
    </source>
</evidence>
<keyword evidence="2 6" id="KW-0255">Endonuclease</keyword>
<name>A0ABS0M082_9GAMM</name>
<evidence type="ECO:0000256" key="4">
    <source>
        <dbReference type="ARBA" id="ARBA00022801"/>
    </source>
</evidence>
<evidence type="ECO:0000256" key="1">
    <source>
        <dbReference type="ARBA" id="ARBA00022722"/>
    </source>
</evidence>
<keyword evidence="3 6" id="KW-0227">DNA damage</keyword>
<comment type="function">
    <text evidence="6">May nick specific sequences that contain T:G mispairs resulting from m5C-deamination.</text>
</comment>
<keyword evidence="1 6" id="KW-0540">Nuclease</keyword>
<sequence>MADVHSPAVRSKNMRAIRNQNTAIEKMLSQLLDEAGIAYRTQATDLPGKPDFVLDAYKAVIFVHGCFWHQHDCYLFKIPATRTDFWLKKIDSNVKRDNKVKELLSEQGWRELIIWECAIKGRLKLSTSALSERIEEWLCASEHHACVDTKGIHHLND</sequence>
<dbReference type="RefSeq" id="WP_197667667.1">
    <property type="nucleotide sequence ID" value="NZ_JADUMB010000002.1"/>
</dbReference>
<gene>
    <name evidence="7" type="primary">vsr</name>
    <name evidence="7" type="ORF">I5U16_08980</name>
</gene>
<dbReference type="InterPro" id="IPR011335">
    <property type="entry name" value="Restrct_endonuc-II-like"/>
</dbReference>
<keyword evidence="5 6" id="KW-0234">DNA repair</keyword>
<dbReference type="CDD" id="cd00221">
    <property type="entry name" value="Vsr"/>
    <property type="match status" value="1"/>
</dbReference>